<dbReference type="InterPro" id="IPR036509">
    <property type="entry name" value="Met_Sox_Rdtase_MsrA_sf"/>
</dbReference>
<dbReference type="GO" id="GO:0008113">
    <property type="term" value="F:peptide-methionine (S)-S-oxide reductase activity"/>
    <property type="evidence" value="ECO:0007669"/>
    <property type="project" value="UniProtKB-EC"/>
</dbReference>
<dbReference type="PANTHER" id="PTHR43774:SF1">
    <property type="entry name" value="PEPTIDE METHIONINE SULFOXIDE REDUCTASE MSRA 2"/>
    <property type="match status" value="1"/>
</dbReference>
<dbReference type="EMBL" id="BKAJ01000037">
    <property type="protein sequence ID" value="GEP55312.1"/>
    <property type="molecule type" value="Genomic_DNA"/>
</dbReference>
<dbReference type="InterPro" id="IPR002569">
    <property type="entry name" value="Met_Sox_Rdtase_MsrA_dom"/>
</dbReference>
<feature type="domain" description="Peptide methionine sulphoxide reductase MsrA" evidence="5">
    <location>
        <begin position="3"/>
        <end position="97"/>
    </location>
</feature>
<name>A0A512N8K6_9HYPH</name>
<gene>
    <name evidence="6" type="ORF">RSO01_24780</name>
</gene>
<keyword evidence="2" id="KW-0560">Oxidoreductase</keyword>
<protein>
    <recommendedName>
        <fullName evidence="1">peptide-methionine (S)-S-oxide reductase</fullName>
        <ecNumber evidence="1">1.8.4.11</ecNumber>
    </recommendedName>
</protein>
<proteinExistence type="predicted"/>
<evidence type="ECO:0000256" key="4">
    <source>
        <dbReference type="ARBA" id="ARBA00048782"/>
    </source>
</evidence>
<dbReference type="PANTHER" id="PTHR43774">
    <property type="entry name" value="PEPTIDE METHIONINE SULFOXIDE REDUCTASE"/>
    <property type="match status" value="1"/>
</dbReference>
<dbReference type="Gene3D" id="3.30.1060.10">
    <property type="entry name" value="Peptide methionine sulphoxide reductase MsrA"/>
    <property type="match status" value="1"/>
</dbReference>
<dbReference type="EC" id="1.8.4.11" evidence="1"/>
<evidence type="ECO:0000256" key="3">
    <source>
        <dbReference type="ARBA" id="ARBA00047806"/>
    </source>
</evidence>
<reference evidence="6 7" key="1">
    <citation type="submission" date="2019-07" db="EMBL/GenBank/DDBJ databases">
        <title>Whole genome shotgun sequence of Reyranella soli NBRC 108950.</title>
        <authorList>
            <person name="Hosoyama A."/>
            <person name="Uohara A."/>
            <person name="Ohji S."/>
            <person name="Ichikawa N."/>
        </authorList>
    </citation>
    <scope>NUCLEOTIDE SEQUENCE [LARGE SCALE GENOMIC DNA]</scope>
    <source>
        <strain evidence="6 7">NBRC 108950</strain>
    </source>
</reference>
<sequence length="114" mass="13324">MVFGAEKPGYRRLLEFFFQIHDPTTWHRQGDDIGSRYRSAVFFSTSLQMRVSTDTVAAMDACGLWPGPVVTQIIPAGTFWEAEPEHQDYFDRHPGAFRRHFIRPNWILSARHRE</sequence>
<accession>A0A512N8K6</accession>
<organism evidence="6 7">
    <name type="scientific">Reyranella soli</name>
    <dbReference type="NCBI Taxonomy" id="1230389"/>
    <lineage>
        <taxon>Bacteria</taxon>
        <taxon>Pseudomonadati</taxon>
        <taxon>Pseudomonadota</taxon>
        <taxon>Alphaproteobacteria</taxon>
        <taxon>Hyphomicrobiales</taxon>
        <taxon>Reyranellaceae</taxon>
        <taxon>Reyranella</taxon>
    </lineage>
</organism>
<keyword evidence="7" id="KW-1185">Reference proteome</keyword>
<dbReference type="AlphaFoldDB" id="A0A512N8K6"/>
<comment type="catalytic activity">
    <reaction evidence="4">
        <text>[thioredoxin]-disulfide + L-methionine + H2O = L-methionine (S)-S-oxide + [thioredoxin]-dithiol</text>
        <dbReference type="Rhea" id="RHEA:19993"/>
        <dbReference type="Rhea" id="RHEA-COMP:10698"/>
        <dbReference type="Rhea" id="RHEA-COMP:10700"/>
        <dbReference type="ChEBI" id="CHEBI:15377"/>
        <dbReference type="ChEBI" id="CHEBI:29950"/>
        <dbReference type="ChEBI" id="CHEBI:50058"/>
        <dbReference type="ChEBI" id="CHEBI:57844"/>
        <dbReference type="ChEBI" id="CHEBI:58772"/>
        <dbReference type="EC" id="1.8.4.11"/>
    </reaction>
</comment>
<evidence type="ECO:0000259" key="5">
    <source>
        <dbReference type="Pfam" id="PF01625"/>
    </source>
</evidence>
<evidence type="ECO:0000256" key="2">
    <source>
        <dbReference type="ARBA" id="ARBA00023002"/>
    </source>
</evidence>
<dbReference type="Pfam" id="PF01625">
    <property type="entry name" value="PMSR"/>
    <property type="match status" value="1"/>
</dbReference>
<evidence type="ECO:0000313" key="6">
    <source>
        <dbReference type="EMBL" id="GEP55312.1"/>
    </source>
</evidence>
<comment type="caution">
    <text evidence="6">The sequence shown here is derived from an EMBL/GenBank/DDBJ whole genome shotgun (WGS) entry which is preliminary data.</text>
</comment>
<dbReference type="Proteomes" id="UP000321058">
    <property type="component" value="Unassembled WGS sequence"/>
</dbReference>
<comment type="catalytic activity">
    <reaction evidence="3">
        <text>L-methionyl-[protein] + [thioredoxin]-disulfide + H2O = L-methionyl-(S)-S-oxide-[protein] + [thioredoxin]-dithiol</text>
        <dbReference type="Rhea" id="RHEA:14217"/>
        <dbReference type="Rhea" id="RHEA-COMP:10698"/>
        <dbReference type="Rhea" id="RHEA-COMP:10700"/>
        <dbReference type="Rhea" id="RHEA-COMP:12313"/>
        <dbReference type="Rhea" id="RHEA-COMP:12315"/>
        <dbReference type="ChEBI" id="CHEBI:15377"/>
        <dbReference type="ChEBI" id="CHEBI:16044"/>
        <dbReference type="ChEBI" id="CHEBI:29950"/>
        <dbReference type="ChEBI" id="CHEBI:44120"/>
        <dbReference type="ChEBI" id="CHEBI:50058"/>
        <dbReference type="EC" id="1.8.4.11"/>
    </reaction>
</comment>
<dbReference type="SUPFAM" id="SSF55068">
    <property type="entry name" value="Peptide methionine sulfoxide reductase"/>
    <property type="match status" value="1"/>
</dbReference>
<evidence type="ECO:0000256" key="1">
    <source>
        <dbReference type="ARBA" id="ARBA00012502"/>
    </source>
</evidence>
<evidence type="ECO:0000313" key="7">
    <source>
        <dbReference type="Proteomes" id="UP000321058"/>
    </source>
</evidence>